<feature type="region of interest" description="Disordered" evidence="1">
    <location>
        <begin position="1"/>
        <end position="42"/>
    </location>
</feature>
<evidence type="ECO:0000313" key="3">
    <source>
        <dbReference type="EMBL" id="MBB5102401.1"/>
    </source>
</evidence>
<sequence length="134" mass="13785">MTVHSSNSEVRGPEASAAPGGFAKRSHDRAQGRPLPPESGPLLVDFAAGRGLRQVASGPADLVRRSEAAVDSAMGTIHSMARRVDETIGALAHRPDEVEVEFGITLDAESGALIAKVSAGASLTVRLAWGPGPP</sequence>
<dbReference type="Proteomes" id="UP000549009">
    <property type="component" value="Unassembled WGS sequence"/>
</dbReference>
<organism evidence="3 4">
    <name type="scientific">Streptomyces spectabilis</name>
    <dbReference type="NCBI Taxonomy" id="68270"/>
    <lineage>
        <taxon>Bacteria</taxon>
        <taxon>Bacillati</taxon>
        <taxon>Actinomycetota</taxon>
        <taxon>Actinomycetes</taxon>
        <taxon>Kitasatosporales</taxon>
        <taxon>Streptomycetaceae</taxon>
        <taxon>Streptomyces</taxon>
    </lineage>
</organism>
<dbReference type="InterPro" id="IPR045794">
    <property type="entry name" value="Trypco1"/>
</dbReference>
<evidence type="ECO:0000313" key="4">
    <source>
        <dbReference type="Proteomes" id="UP000549009"/>
    </source>
</evidence>
<keyword evidence="4" id="KW-1185">Reference proteome</keyword>
<accession>A0A7W8ESG9</accession>
<protein>
    <recommendedName>
        <fullName evidence="2">Trypsin-co-occurring domain-containing protein</fullName>
    </recommendedName>
</protein>
<dbReference type="NCBIfam" id="NF041216">
    <property type="entry name" value="CU044_2847_fam"/>
    <property type="match status" value="1"/>
</dbReference>
<dbReference type="RefSeq" id="WP_212669212.1">
    <property type="nucleotide sequence ID" value="NZ_BMSQ01000010.1"/>
</dbReference>
<feature type="domain" description="Trypsin-co-occurring" evidence="2">
    <location>
        <begin position="50"/>
        <end position="130"/>
    </location>
</feature>
<dbReference type="Pfam" id="PF19493">
    <property type="entry name" value="Trypco1"/>
    <property type="match status" value="1"/>
</dbReference>
<name>A0A7W8ESG9_STRST</name>
<comment type="caution">
    <text evidence="3">The sequence shown here is derived from an EMBL/GenBank/DDBJ whole genome shotgun (WGS) entry which is preliminary data.</text>
</comment>
<reference evidence="3 4" key="1">
    <citation type="submission" date="2020-08" db="EMBL/GenBank/DDBJ databases">
        <title>Genomic Encyclopedia of Type Strains, Phase III (KMG-III): the genomes of soil and plant-associated and newly described type strains.</title>
        <authorList>
            <person name="Whitman W."/>
        </authorList>
    </citation>
    <scope>NUCLEOTIDE SEQUENCE [LARGE SCALE GENOMIC DNA]</scope>
    <source>
        <strain evidence="3 4">CECT 3146</strain>
    </source>
</reference>
<evidence type="ECO:0000256" key="1">
    <source>
        <dbReference type="SAM" id="MobiDB-lite"/>
    </source>
</evidence>
<evidence type="ECO:0000259" key="2">
    <source>
        <dbReference type="Pfam" id="PF19493"/>
    </source>
</evidence>
<proteinExistence type="predicted"/>
<gene>
    <name evidence="3" type="ORF">FHS40_001454</name>
</gene>
<dbReference type="EMBL" id="JACHJD010000002">
    <property type="protein sequence ID" value="MBB5102401.1"/>
    <property type="molecule type" value="Genomic_DNA"/>
</dbReference>
<dbReference type="AlphaFoldDB" id="A0A7W8ESG9"/>